<feature type="domain" description="Homeobox" evidence="7">
    <location>
        <begin position="138"/>
        <end position="198"/>
    </location>
</feature>
<dbReference type="EMBL" id="KZ293646">
    <property type="protein sequence ID" value="PBL00544.1"/>
    <property type="molecule type" value="Genomic_DNA"/>
</dbReference>
<comment type="subcellular location">
    <subcellularLocation>
        <location evidence="4 5">Nucleus</location>
    </subcellularLocation>
</comment>
<keyword evidence="1 4" id="KW-0238">DNA-binding</keyword>
<keyword evidence="9" id="KW-1185">Reference proteome</keyword>
<dbReference type="CDD" id="cd00086">
    <property type="entry name" value="homeodomain"/>
    <property type="match status" value="1"/>
</dbReference>
<keyword evidence="3 4" id="KW-0539">Nucleus</keyword>
<dbReference type="GO" id="GO:0005634">
    <property type="term" value="C:nucleus"/>
    <property type="evidence" value="ECO:0007669"/>
    <property type="project" value="UniProtKB-SubCell"/>
</dbReference>
<dbReference type="Pfam" id="PF00046">
    <property type="entry name" value="Homeodomain"/>
    <property type="match status" value="1"/>
</dbReference>
<protein>
    <recommendedName>
        <fullName evidence="7">Homeobox domain-containing protein</fullName>
    </recommendedName>
</protein>
<gene>
    <name evidence="8" type="ORF">ARMGADRAFT_1159870</name>
</gene>
<evidence type="ECO:0000256" key="4">
    <source>
        <dbReference type="PROSITE-ProRule" id="PRU00108"/>
    </source>
</evidence>
<dbReference type="GO" id="GO:0003677">
    <property type="term" value="F:DNA binding"/>
    <property type="evidence" value="ECO:0007669"/>
    <property type="project" value="UniProtKB-UniRule"/>
</dbReference>
<dbReference type="STRING" id="47427.A0A2H3EKH9"/>
<dbReference type="SUPFAM" id="SSF46689">
    <property type="entry name" value="Homeodomain-like"/>
    <property type="match status" value="1"/>
</dbReference>
<name>A0A2H3EKH9_ARMGA</name>
<evidence type="ECO:0000256" key="3">
    <source>
        <dbReference type="ARBA" id="ARBA00023242"/>
    </source>
</evidence>
<feature type="DNA-binding region" description="Homeobox" evidence="4">
    <location>
        <begin position="140"/>
        <end position="199"/>
    </location>
</feature>
<evidence type="ECO:0000256" key="6">
    <source>
        <dbReference type="SAM" id="MobiDB-lite"/>
    </source>
</evidence>
<feature type="compositionally biased region" description="Low complexity" evidence="6">
    <location>
        <begin position="407"/>
        <end position="418"/>
    </location>
</feature>
<evidence type="ECO:0000313" key="9">
    <source>
        <dbReference type="Proteomes" id="UP000217790"/>
    </source>
</evidence>
<dbReference type="InParanoid" id="A0A2H3EKH9"/>
<dbReference type="Gene3D" id="1.10.10.60">
    <property type="entry name" value="Homeodomain-like"/>
    <property type="match status" value="1"/>
</dbReference>
<evidence type="ECO:0000256" key="5">
    <source>
        <dbReference type="RuleBase" id="RU000682"/>
    </source>
</evidence>
<evidence type="ECO:0000313" key="8">
    <source>
        <dbReference type="EMBL" id="PBL00544.1"/>
    </source>
</evidence>
<organism evidence="8 9">
    <name type="scientific">Armillaria gallica</name>
    <name type="common">Bulbous honey fungus</name>
    <name type="synonym">Armillaria bulbosa</name>
    <dbReference type="NCBI Taxonomy" id="47427"/>
    <lineage>
        <taxon>Eukaryota</taxon>
        <taxon>Fungi</taxon>
        <taxon>Dikarya</taxon>
        <taxon>Basidiomycota</taxon>
        <taxon>Agaricomycotina</taxon>
        <taxon>Agaricomycetes</taxon>
        <taxon>Agaricomycetidae</taxon>
        <taxon>Agaricales</taxon>
        <taxon>Marasmiineae</taxon>
        <taxon>Physalacriaceae</taxon>
        <taxon>Armillaria</taxon>
    </lineage>
</organism>
<dbReference type="PROSITE" id="PS00027">
    <property type="entry name" value="HOMEOBOX_1"/>
    <property type="match status" value="1"/>
</dbReference>
<keyword evidence="2 4" id="KW-0371">Homeobox</keyword>
<dbReference type="AlphaFoldDB" id="A0A2H3EKH9"/>
<dbReference type="InterPro" id="IPR001356">
    <property type="entry name" value="HD"/>
</dbReference>
<dbReference type="GO" id="GO:0000981">
    <property type="term" value="F:DNA-binding transcription factor activity, RNA polymerase II-specific"/>
    <property type="evidence" value="ECO:0007669"/>
    <property type="project" value="InterPro"/>
</dbReference>
<proteinExistence type="predicted"/>
<evidence type="ECO:0000256" key="1">
    <source>
        <dbReference type="ARBA" id="ARBA00023125"/>
    </source>
</evidence>
<accession>A0A2H3EKH9</accession>
<dbReference type="OrthoDB" id="6159439at2759"/>
<dbReference type="Proteomes" id="UP000217790">
    <property type="component" value="Unassembled WGS sequence"/>
</dbReference>
<dbReference type="PROSITE" id="PS50071">
    <property type="entry name" value="HOMEOBOX_2"/>
    <property type="match status" value="1"/>
</dbReference>
<dbReference type="InterPro" id="IPR009057">
    <property type="entry name" value="Homeodomain-like_sf"/>
</dbReference>
<reference evidence="9" key="1">
    <citation type="journal article" date="2017" name="Nat. Ecol. Evol.">
        <title>Genome expansion and lineage-specific genetic innovations in the forest pathogenic fungi Armillaria.</title>
        <authorList>
            <person name="Sipos G."/>
            <person name="Prasanna A.N."/>
            <person name="Walter M.C."/>
            <person name="O'Connor E."/>
            <person name="Balint B."/>
            <person name="Krizsan K."/>
            <person name="Kiss B."/>
            <person name="Hess J."/>
            <person name="Varga T."/>
            <person name="Slot J."/>
            <person name="Riley R."/>
            <person name="Boka B."/>
            <person name="Rigling D."/>
            <person name="Barry K."/>
            <person name="Lee J."/>
            <person name="Mihaltcheva S."/>
            <person name="LaButti K."/>
            <person name="Lipzen A."/>
            <person name="Waldron R."/>
            <person name="Moloney N.M."/>
            <person name="Sperisen C."/>
            <person name="Kredics L."/>
            <person name="Vagvoelgyi C."/>
            <person name="Patrignani A."/>
            <person name="Fitzpatrick D."/>
            <person name="Nagy I."/>
            <person name="Doyle S."/>
            <person name="Anderson J.B."/>
            <person name="Grigoriev I.V."/>
            <person name="Gueldener U."/>
            <person name="Muensterkoetter M."/>
            <person name="Nagy L.G."/>
        </authorList>
    </citation>
    <scope>NUCLEOTIDE SEQUENCE [LARGE SCALE GENOMIC DNA]</scope>
    <source>
        <strain evidence="9">Ar21-2</strain>
    </source>
</reference>
<sequence>MGLQAGARSDFYQRTAKIAHLFKKIAAPIESAIISSCPVGSFPSLNLDLPGEVTSELTNPTVSVELRNALSAAISDLQADYRRVFEQAYRRNIRAPIPQPAAMEQLKVLLQRRFTSQALPGLIKHHLEAKAALASAVADENRPTPKFNNAYIPYLKAYFDYNAYPSLHDREVMAKKSMMTSRQIEVWFQNHRRVEKKAGRPCVKRKASDAGPSQSQIDKIEQAMGVFGVSKEKREGTEAEEEKWEYIRKEKGRGFPTLSAPRYPRDATAIDVLAMPDRPIPALVPGYTPFLSGTAPAVYFSPPTWTRLPATQPLPHHAQRPSFSELSEAFATTLHICSDIPRVSDESVPPAATCAITTRLEPGYHPALMNTPAVKRMEEAMRRKEAMLPRRSRPTRSPSPGLERQVSWSSASSGSEESLPATPQSTHVELELEPEPFDDLFDEVPVHEVPLDIQGFVYADYPAHVIPVGGKTKKKSHYRT</sequence>
<dbReference type="SMART" id="SM00389">
    <property type="entry name" value="HOX"/>
    <property type="match status" value="1"/>
</dbReference>
<dbReference type="OMA" id="NNAYIPY"/>
<evidence type="ECO:0000256" key="2">
    <source>
        <dbReference type="ARBA" id="ARBA00023155"/>
    </source>
</evidence>
<dbReference type="InterPro" id="IPR017970">
    <property type="entry name" value="Homeobox_CS"/>
</dbReference>
<evidence type="ECO:0000259" key="7">
    <source>
        <dbReference type="PROSITE" id="PS50071"/>
    </source>
</evidence>
<feature type="region of interest" description="Disordered" evidence="6">
    <location>
        <begin position="384"/>
        <end position="428"/>
    </location>
</feature>